<feature type="region of interest" description="Disordered" evidence="3">
    <location>
        <begin position="698"/>
        <end position="720"/>
    </location>
</feature>
<dbReference type="GO" id="GO:0001006">
    <property type="term" value="F:RNA polymerase III type 3 promoter sequence-specific DNA binding"/>
    <property type="evidence" value="ECO:0007669"/>
    <property type="project" value="TreeGrafter"/>
</dbReference>
<evidence type="ECO:0000259" key="4">
    <source>
        <dbReference type="SMART" id="SM00385"/>
    </source>
</evidence>
<dbReference type="SMART" id="SM00385">
    <property type="entry name" value="CYCLIN"/>
    <property type="match status" value="1"/>
</dbReference>
<dbReference type="EMBL" id="SOZI01000119">
    <property type="protein sequence ID" value="TNY18850.1"/>
    <property type="molecule type" value="Genomic_DNA"/>
</dbReference>
<feature type="region of interest" description="Disordered" evidence="3">
    <location>
        <begin position="404"/>
        <end position="552"/>
    </location>
</feature>
<dbReference type="GO" id="GO:0000995">
    <property type="term" value="F:RNA polymerase III general transcription initiation factor activity"/>
    <property type="evidence" value="ECO:0007669"/>
    <property type="project" value="TreeGrafter"/>
</dbReference>
<sequence length="823" mass="87665">MSADASDCPACGAHATLEYAPEIGTLACTRCGTVSSASASHSFELLQRVDAEDAFQNGRTYVGGHAGAYGAVGAGAARRAGARVGTWTRTAEGGAGIYQAQRRTEAELYIRRLLTRYDLHSALRDRTRHMFDRAKARLGFRWGRKAEIFAAACVYVAAREAGKPVWLLELAALIDVKDPIVLTRAVRVVKHELKIPFEDHDPAMFIERLLVRLQTVFAHTSSSASSSKAPPLPPLHGSADKRKTTFTAPNAAWVRSLALPSVRDLATGLLALTSDLSLTAGRRAESVACAVVIAALEGVARRPAPVVQEFADELAWTLGVAGYTVMERYRDINRLLVDFAARLPWLVGGTGAGAHDDEVTSRGKPDKRRKKKDEGAAPSRARRKDVKTEVVAFTADIVAMRETLITAKPPTPLEPGPKHDEGDSRTGTLGDEDEYDKSEYIDDPLVDQSVADRYYGALADDDRADNSDRSPSPLYPPQAYGSSSPPPVKPAPTPAAPPVPAPAAAPPGGKAAKKKRPAQYTRDGGPMRAQVGGSSPATGTRGSPSPSLAAPAADAHVRQLLLAGLDLDQATRHVRGLASTSVPTSGAPSGSTAEPTTRLGRLLWAKPADEITDAELFDDGELEAYLRPKDEAQRLLRLPWAKEMIALDEAHTRAREARPDGQRARTTPAATRHGYRFSAPRDPSGNFVGAAAGAPGGAVRVKRGATEDTDDVDGFRPRQKRTKITNRAALEAYLAQGAAGSDDDEEGAGQGRSGEGTGDKVGWKVEMALQAAQDEGEDVVEGEDDEGDEDGLAREGGGGDDDWRKEFAGYRAVGDDDDGDEAY</sequence>
<comment type="caution">
    <text evidence="5">The sequence shown here is derived from an EMBL/GenBank/DDBJ whole genome shotgun (WGS) entry which is preliminary data.</text>
</comment>
<feature type="compositionally biased region" description="Basic and acidic residues" evidence="3">
    <location>
        <begin position="354"/>
        <end position="364"/>
    </location>
</feature>
<dbReference type="GO" id="GO:0005634">
    <property type="term" value="C:nucleus"/>
    <property type="evidence" value="ECO:0007669"/>
    <property type="project" value="TreeGrafter"/>
</dbReference>
<dbReference type="OrthoDB" id="2527864at2759"/>
<reference evidence="5 6" key="1">
    <citation type="submission" date="2019-03" db="EMBL/GenBank/DDBJ databases">
        <title>Rhodosporidium diobovatum UCD-FST 08-225 genome sequencing, assembly, and annotation.</title>
        <authorList>
            <person name="Fakankun I.U."/>
            <person name="Fristensky B."/>
            <person name="Levin D.B."/>
        </authorList>
    </citation>
    <scope>NUCLEOTIDE SEQUENCE [LARGE SCALE GENOMIC DNA]</scope>
    <source>
        <strain evidence="5 6">UCD-FST 08-225</strain>
    </source>
</reference>
<gene>
    <name evidence="5" type="ORF">DMC30DRAFT_31408</name>
</gene>
<dbReference type="SUPFAM" id="SSF47954">
    <property type="entry name" value="Cyclin-like"/>
    <property type="match status" value="1"/>
</dbReference>
<feature type="region of interest" description="Disordered" evidence="3">
    <location>
        <begin position="576"/>
        <end position="598"/>
    </location>
</feature>
<dbReference type="Pfam" id="PF00382">
    <property type="entry name" value="TFIIB"/>
    <property type="match status" value="1"/>
</dbReference>
<dbReference type="GO" id="GO:0000126">
    <property type="term" value="C:transcription factor TFIIIB complex"/>
    <property type="evidence" value="ECO:0007669"/>
    <property type="project" value="TreeGrafter"/>
</dbReference>
<name>A0A5C5FPY1_9BASI</name>
<dbReference type="AlphaFoldDB" id="A0A5C5FPY1"/>
<protein>
    <recommendedName>
        <fullName evidence="4">Cyclin-like domain-containing protein</fullName>
    </recommendedName>
</protein>
<keyword evidence="6" id="KW-1185">Reference proteome</keyword>
<organism evidence="5 6">
    <name type="scientific">Rhodotorula diobovata</name>
    <dbReference type="NCBI Taxonomy" id="5288"/>
    <lineage>
        <taxon>Eukaryota</taxon>
        <taxon>Fungi</taxon>
        <taxon>Dikarya</taxon>
        <taxon>Basidiomycota</taxon>
        <taxon>Pucciniomycotina</taxon>
        <taxon>Microbotryomycetes</taxon>
        <taxon>Sporidiobolales</taxon>
        <taxon>Sporidiobolaceae</taxon>
        <taxon>Rhodotorula</taxon>
    </lineage>
</organism>
<feature type="region of interest" description="Disordered" evidence="3">
    <location>
        <begin position="222"/>
        <end position="241"/>
    </location>
</feature>
<feature type="region of interest" description="Disordered" evidence="3">
    <location>
        <begin position="652"/>
        <end position="684"/>
    </location>
</feature>
<feature type="compositionally biased region" description="Polar residues" evidence="3">
    <location>
        <begin position="532"/>
        <end position="542"/>
    </location>
</feature>
<evidence type="ECO:0000313" key="6">
    <source>
        <dbReference type="Proteomes" id="UP000311382"/>
    </source>
</evidence>
<dbReference type="InterPro" id="IPR013150">
    <property type="entry name" value="TFIIB_cyclin"/>
</dbReference>
<evidence type="ECO:0000256" key="1">
    <source>
        <dbReference type="ARBA" id="ARBA00023015"/>
    </source>
</evidence>
<proteinExistence type="predicted"/>
<dbReference type="InterPro" id="IPR000812">
    <property type="entry name" value="TFIIB"/>
</dbReference>
<accession>A0A5C5FPY1</accession>
<feature type="compositionally biased region" description="Pro residues" evidence="3">
    <location>
        <begin position="484"/>
        <end position="505"/>
    </location>
</feature>
<feature type="region of interest" description="Disordered" evidence="3">
    <location>
        <begin position="352"/>
        <end position="385"/>
    </location>
</feature>
<feature type="compositionally biased region" description="Polar residues" evidence="3">
    <location>
        <begin position="578"/>
        <end position="595"/>
    </location>
</feature>
<dbReference type="PANTHER" id="PTHR11618:SF70">
    <property type="entry name" value="PLANT-SPECIFIC TFIIB-RELATED PROTEIN PTF2"/>
    <property type="match status" value="1"/>
</dbReference>
<dbReference type="Proteomes" id="UP000311382">
    <property type="component" value="Unassembled WGS sequence"/>
</dbReference>
<dbReference type="GO" id="GO:0070897">
    <property type="term" value="P:transcription preinitiation complex assembly"/>
    <property type="evidence" value="ECO:0007669"/>
    <property type="project" value="InterPro"/>
</dbReference>
<evidence type="ECO:0000313" key="5">
    <source>
        <dbReference type="EMBL" id="TNY18850.1"/>
    </source>
</evidence>
<keyword evidence="2" id="KW-0804">Transcription</keyword>
<dbReference type="STRING" id="5288.A0A5C5FPY1"/>
<feature type="compositionally biased region" description="Basic and acidic residues" evidence="3">
    <location>
        <begin position="652"/>
        <end position="663"/>
    </location>
</feature>
<feature type="compositionally biased region" description="Acidic residues" evidence="3">
    <location>
        <begin position="430"/>
        <end position="445"/>
    </location>
</feature>
<dbReference type="CDD" id="cd00043">
    <property type="entry name" value="CYCLIN_SF"/>
    <property type="match status" value="1"/>
</dbReference>
<feature type="compositionally biased region" description="Low complexity" evidence="3">
    <location>
        <begin position="543"/>
        <end position="552"/>
    </location>
</feature>
<dbReference type="InterPro" id="IPR036915">
    <property type="entry name" value="Cyclin-like_sf"/>
</dbReference>
<feature type="region of interest" description="Disordered" evidence="3">
    <location>
        <begin position="735"/>
        <end position="823"/>
    </location>
</feature>
<feature type="domain" description="Cyclin-like" evidence="4">
    <location>
        <begin position="108"/>
        <end position="191"/>
    </location>
</feature>
<keyword evidence="1" id="KW-0805">Transcription regulation</keyword>
<feature type="compositionally biased region" description="Acidic residues" evidence="3">
    <location>
        <begin position="774"/>
        <end position="790"/>
    </location>
</feature>
<dbReference type="GO" id="GO:0097550">
    <property type="term" value="C:transcription preinitiation complex"/>
    <property type="evidence" value="ECO:0007669"/>
    <property type="project" value="TreeGrafter"/>
</dbReference>
<evidence type="ECO:0000256" key="3">
    <source>
        <dbReference type="SAM" id="MobiDB-lite"/>
    </source>
</evidence>
<evidence type="ECO:0000256" key="2">
    <source>
        <dbReference type="ARBA" id="ARBA00023163"/>
    </source>
</evidence>
<dbReference type="Gene3D" id="1.10.472.170">
    <property type="match status" value="1"/>
</dbReference>
<dbReference type="InterPro" id="IPR013763">
    <property type="entry name" value="Cyclin-like_dom"/>
</dbReference>
<dbReference type="PANTHER" id="PTHR11618">
    <property type="entry name" value="TRANSCRIPTION INITIATION FACTOR IIB-RELATED"/>
    <property type="match status" value="1"/>
</dbReference>
<dbReference type="GO" id="GO:0017025">
    <property type="term" value="F:TBP-class protein binding"/>
    <property type="evidence" value="ECO:0007669"/>
    <property type="project" value="InterPro"/>
</dbReference>